<evidence type="ECO:0000256" key="3">
    <source>
        <dbReference type="ARBA" id="ARBA00022729"/>
    </source>
</evidence>
<evidence type="ECO:0000313" key="9">
    <source>
        <dbReference type="Proteomes" id="UP001630127"/>
    </source>
</evidence>
<dbReference type="PROSITE" id="PS51704">
    <property type="entry name" value="GP_PDE"/>
    <property type="match status" value="1"/>
</dbReference>
<feature type="non-terminal residue" evidence="8">
    <location>
        <position position="1"/>
    </location>
</feature>
<comment type="caution">
    <text evidence="8">The sequence shown here is derived from an EMBL/GenBank/DDBJ whole genome shotgun (WGS) entry which is preliminary data.</text>
</comment>
<dbReference type="AlphaFoldDB" id="A0ABD2Y6X8"/>
<sequence>VLLKALSGNAPLVIARGGFSGLFPDSSYNAYSLAVGTSLPNVVLWCDVQLTKNGVGIFFPDVKLGNASDINLVFENRHSNTYVVNGIWFSSNNLKFIKTFASGILGPKYTTFGPWIAVNICDSHISIVLDAHKVGLEVFVSEFSSDQPFAYDYHYDPVTEYLSDIDNGKFSADGFLSDFPITPSETIDCFSHMGKNEMDLQVELLIGVHPGCTDKAYKQSIADY</sequence>
<dbReference type="EC" id="3.1.4.46" evidence="2"/>
<accession>A0ABD2Y6X8</accession>
<evidence type="ECO:0000256" key="4">
    <source>
        <dbReference type="ARBA" id="ARBA00022798"/>
    </source>
</evidence>
<name>A0ABD2Y6X8_9GENT</name>
<dbReference type="PANTHER" id="PTHR43620:SF7">
    <property type="entry name" value="GLYCEROPHOSPHODIESTER PHOSPHODIESTERASE GDPD5-RELATED"/>
    <property type="match status" value="1"/>
</dbReference>
<comment type="catalytic activity">
    <reaction evidence="6">
        <text>a sn-glycero-3-phosphodiester + H2O = an alcohol + sn-glycerol 3-phosphate + H(+)</text>
        <dbReference type="Rhea" id="RHEA:12969"/>
        <dbReference type="ChEBI" id="CHEBI:15377"/>
        <dbReference type="ChEBI" id="CHEBI:15378"/>
        <dbReference type="ChEBI" id="CHEBI:30879"/>
        <dbReference type="ChEBI" id="CHEBI:57597"/>
        <dbReference type="ChEBI" id="CHEBI:83408"/>
        <dbReference type="EC" id="3.1.4.46"/>
    </reaction>
</comment>
<evidence type="ECO:0000256" key="2">
    <source>
        <dbReference type="ARBA" id="ARBA00012247"/>
    </source>
</evidence>
<dbReference type="PANTHER" id="PTHR43620">
    <property type="entry name" value="GLYCEROPHOSPHORYL DIESTER PHOSPHODIESTERASE"/>
    <property type="match status" value="1"/>
</dbReference>
<dbReference type="Proteomes" id="UP001630127">
    <property type="component" value="Unassembled WGS sequence"/>
</dbReference>
<evidence type="ECO:0000259" key="7">
    <source>
        <dbReference type="PROSITE" id="PS51704"/>
    </source>
</evidence>
<evidence type="ECO:0000256" key="1">
    <source>
        <dbReference type="ARBA" id="ARBA00007277"/>
    </source>
</evidence>
<keyword evidence="5" id="KW-0378">Hydrolase</keyword>
<comment type="similarity">
    <text evidence="1">Belongs to the glycerophosphoryl diester phosphodiesterase family.</text>
</comment>
<dbReference type="Gene3D" id="3.20.20.190">
    <property type="entry name" value="Phosphatidylinositol (PI) phosphodiesterase"/>
    <property type="match status" value="1"/>
</dbReference>
<reference evidence="8 9" key="1">
    <citation type="submission" date="2024-11" db="EMBL/GenBank/DDBJ databases">
        <title>A near-complete genome assembly of Cinchona calisaya.</title>
        <authorList>
            <person name="Lian D.C."/>
            <person name="Zhao X.W."/>
            <person name="Wei L."/>
        </authorList>
    </citation>
    <scope>NUCLEOTIDE SEQUENCE [LARGE SCALE GENOMIC DNA]</scope>
    <source>
        <tissue evidence="8">Nenye</tissue>
    </source>
</reference>
<dbReference type="EMBL" id="JBJUIK010000015">
    <property type="protein sequence ID" value="KAL3501930.1"/>
    <property type="molecule type" value="Genomic_DNA"/>
</dbReference>
<dbReference type="GO" id="GO:0006071">
    <property type="term" value="P:glycerol metabolic process"/>
    <property type="evidence" value="ECO:0007669"/>
    <property type="project" value="UniProtKB-KW"/>
</dbReference>
<keyword evidence="3" id="KW-0732">Signal</keyword>
<proteinExistence type="inferred from homology"/>
<dbReference type="GO" id="GO:0008889">
    <property type="term" value="F:glycerophosphodiester phosphodiesterase activity"/>
    <property type="evidence" value="ECO:0007669"/>
    <property type="project" value="UniProtKB-EC"/>
</dbReference>
<evidence type="ECO:0000256" key="5">
    <source>
        <dbReference type="ARBA" id="ARBA00022801"/>
    </source>
</evidence>
<keyword evidence="4" id="KW-0319">Glycerol metabolism</keyword>
<organism evidence="8 9">
    <name type="scientific">Cinchona calisaya</name>
    <dbReference type="NCBI Taxonomy" id="153742"/>
    <lineage>
        <taxon>Eukaryota</taxon>
        <taxon>Viridiplantae</taxon>
        <taxon>Streptophyta</taxon>
        <taxon>Embryophyta</taxon>
        <taxon>Tracheophyta</taxon>
        <taxon>Spermatophyta</taxon>
        <taxon>Magnoliopsida</taxon>
        <taxon>eudicotyledons</taxon>
        <taxon>Gunneridae</taxon>
        <taxon>Pentapetalae</taxon>
        <taxon>asterids</taxon>
        <taxon>lamiids</taxon>
        <taxon>Gentianales</taxon>
        <taxon>Rubiaceae</taxon>
        <taxon>Cinchonoideae</taxon>
        <taxon>Cinchoneae</taxon>
        <taxon>Cinchona</taxon>
    </lineage>
</organism>
<dbReference type="InterPro" id="IPR017946">
    <property type="entry name" value="PLC-like_Pdiesterase_TIM-brl"/>
</dbReference>
<feature type="domain" description="GP-PDE" evidence="7">
    <location>
        <begin position="11"/>
        <end position="224"/>
    </location>
</feature>
<evidence type="ECO:0000256" key="6">
    <source>
        <dbReference type="ARBA" id="ARBA00047512"/>
    </source>
</evidence>
<protein>
    <recommendedName>
        <fullName evidence="2">glycerophosphodiester phosphodiesterase</fullName>
        <ecNumber evidence="2">3.1.4.46</ecNumber>
    </recommendedName>
</protein>
<dbReference type="SUPFAM" id="SSF51695">
    <property type="entry name" value="PLC-like phosphodiesterases"/>
    <property type="match status" value="1"/>
</dbReference>
<dbReference type="InterPro" id="IPR030395">
    <property type="entry name" value="GP_PDE_dom"/>
</dbReference>
<keyword evidence="9" id="KW-1185">Reference proteome</keyword>
<gene>
    <name evidence="8" type="ORF">ACH5RR_036379</name>
</gene>
<evidence type="ECO:0000313" key="8">
    <source>
        <dbReference type="EMBL" id="KAL3501930.1"/>
    </source>
</evidence>